<feature type="coiled-coil region" evidence="1">
    <location>
        <begin position="26"/>
        <end position="57"/>
    </location>
</feature>
<reference evidence="2" key="1">
    <citation type="submission" date="2019-03" db="EMBL/GenBank/DDBJ databases">
        <title>Long read genome sequence of the mycoparasitic Pythium oligandrum ATCC 38472 isolated from sugarbeet rhizosphere.</title>
        <authorList>
            <person name="Gaulin E."/>
        </authorList>
    </citation>
    <scope>NUCLEOTIDE SEQUENCE</scope>
    <source>
        <strain evidence="2">ATCC 38472_TT</strain>
    </source>
</reference>
<dbReference type="AlphaFoldDB" id="A0A8K1CBQ5"/>
<evidence type="ECO:0000313" key="3">
    <source>
        <dbReference type="Proteomes" id="UP000794436"/>
    </source>
</evidence>
<evidence type="ECO:0000256" key="1">
    <source>
        <dbReference type="SAM" id="Coils"/>
    </source>
</evidence>
<dbReference type="EMBL" id="SPLM01000108">
    <property type="protein sequence ID" value="TMW60277.1"/>
    <property type="molecule type" value="Genomic_DNA"/>
</dbReference>
<organism evidence="2 3">
    <name type="scientific">Pythium oligandrum</name>
    <name type="common">Mycoparasitic fungus</name>
    <dbReference type="NCBI Taxonomy" id="41045"/>
    <lineage>
        <taxon>Eukaryota</taxon>
        <taxon>Sar</taxon>
        <taxon>Stramenopiles</taxon>
        <taxon>Oomycota</taxon>
        <taxon>Peronosporomycetes</taxon>
        <taxon>Pythiales</taxon>
        <taxon>Pythiaceae</taxon>
        <taxon>Pythium</taxon>
    </lineage>
</organism>
<sequence>MPDDDSGDVREPDPTDVNQAAQLAYMEQMYTTIQQLNAELDRERADAKRRAASIESHVENREHATLDVLHGIGAEVEESENFGVVGAQIPIGGAGVSSAATVNKRFRPHQPRPTALPDPKAALAKEQLELCAALGKNAELRIRNREIEKQSESSSQVLEQTQRQMKMAERRIANREEKLRGLLKEKLHWQNEMKDLRELVVEEKMRQVDLLRRLETTKREAIAQVDAMAQMLRDVEEENQALRVHLVETKNQLASQTKKLEDVVRQSRDEKEKLVECINEARSKFKEWKDGEANVLRAQKDQAVNNLKAEYELKIARHQEEKQKLRDKVKDLEVSVRLMQKDRSLSPLELSLRKAAILGGRDSAGTTEGEVIEANVRIKELEAMLEHTAEYQKRQENIIKVSQATISRLLQEREVAALDGLASQPLLGSNGLVNSSAAPPDSSYFPFGAVSPIPGPDNCETAACHAPEVLEAVPVIGSPQPLVGDPNTLSSEYAQYIPTQRGATGMETMTHQSTSL</sequence>
<evidence type="ECO:0000313" key="2">
    <source>
        <dbReference type="EMBL" id="TMW60277.1"/>
    </source>
</evidence>
<keyword evidence="1" id="KW-0175">Coiled coil</keyword>
<comment type="caution">
    <text evidence="2">The sequence shown here is derived from an EMBL/GenBank/DDBJ whole genome shotgun (WGS) entry which is preliminary data.</text>
</comment>
<dbReference type="Proteomes" id="UP000794436">
    <property type="component" value="Unassembled WGS sequence"/>
</dbReference>
<feature type="coiled-coil region" evidence="1">
    <location>
        <begin position="144"/>
        <end position="342"/>
    </location>
</feature>
<name>A0A8K1CBQ5_PYTOL</name>
<gene>
    <name evidence="2" type="ORF">Poli38472_000319</name>
</gene>
<proteinExistence type="predicted"/>
<dbReference type="OrthoDB" id="2148418at2759"/>
<accession>A0A8K1CBQ5</accession>
<protein>
    <submittedName>
        <fullName evidence="2">Uncharacterized protein</fullName>
    </submittedName>
</protein>
<keyword evidence="3" id="KW-1185">Reference proteome</keyword>